<dbReference type="InterPro" id="IPR036392">
    <property type="entry name" value="PLAT/LH2_dom_sf"/>
</dbReference>
<comment type="caution">
    <text evidence="7">Lacks conserved residue(s) required for the propagation of feature annotation.</text>
</comment>
<dbReference type="GO" id="GO:0005261">
    <property type="term" value="F:monoatomic cation channel activity"/>
    <property type="evidence" value="ECO:0007669"/>
    <property type="project" value="TreeGrafter"/>
</dbReference>
<dbReference type="InterPro" id="IPR002859">
    <property type="entry name" value="PKD/REJ-like"/>
</dbReference>
<evidence type="ECO:0000256" key="3">
    <source>
        <dbReference type="ARBA" id="ARBA00022692"/>
    </source>
</evidence>
<feature type="domain" description="REJ" evidence="11">
    <location>
        <begin position="25"/>
        <end position="861"/>
    </location>
</feature>
<keyword evidence="3 8" id="KW-0812">Transmembrane</keyword>
<reference evidence="12 13" key="1">
    <citation type="journal article" date="2007" name="Nature">
        <title>Evolution of genes and genomes on the Drosophila phylogeny.</title>
        <authorList>
            <consortium name="Drosophila 12 Genomes Consortium"/>
            <person name="Clark A.G."/>
            <person name="Eisen M.B."/>
            <person name="Smith D.R."/>
            <person name="Bergman C.M."/>
            <person name="Oliver B."/>
            <person name="Markow T.A."/>
            <person name="Kaufman T.C."/>
            <person name="Kellis M."/>
            <person name="Gelbart W."/>
            <person name="Iyer V.N."/>
            <person name="Pollard D.A."/>
            <person name="Sackton T.B."/>
            <person name="Larracuente A.M."/>
            <person name="Singh N.D."/>
            <person name="Abad J.P."/>
            <person name="Abt D.N."/>
            <person name="Adryan B."/>
            <person name="Aguade M."/>
            <person name="Akashi H."/>
            <person name="Anderson W.W."/>
            <person name="Aquadro C.F."/>
            <person name="Ardell D.H."/>
            <person name="Arguello R."/>
            <person name="Artieri C.G."/>
            <person name="Barbash D.A."/>
            <person name="Barker D."/>
            <person name="Barsanti P."/>
            <person name="Batterham P."/>
            <person name="Batzoglou S."/>
            <person name="Begun D."/>
            <person name="Bhutkar A."/>
            <person name="Blanco E."/>
            <person name="Bosak S.A."/>
            <person name="Bradley R.K."/>
            <person name="Brand A.D."/>
            <person name="Brent M.R."/>
            <person name="Brooks A.N."/>
            <person name="Brown R.H."/>
            <person name="Butlin R.K."/>
            <person name="Caggese C."/>
            <person name="Calvi B.R."/>
            <person name="Bernardo de Carvalho A."/>
            <person name="Caspi A."/>
            <person name="Castrezana S."/>
            <person name="Celniker S.E."/>
            <person name="Chang J.L."/>
            <person name="Chapple C."/>
            <person name="Chatterji S."/>
            <person name="Chinwalla A."/>
            <person name="Civetta A."/>
            <person name="Clifton S.W."/>
            <person name="Comeron J.M."/>
            <person name="Costello J.C."/>
            <person name="Coyne J.A."/>
            <person name="Daub J."/>
            <person name="David R.G."/>
            <person name="Delcher A.L."/>
            <person name="Delehaunty K."/>
            <person name="Do C.B."/>
            <person name="Ebling H."/>
            <person name="Edwards K."/>
            <person name="Eickbush T."/>
            <person name="Evans J.D."/>
            <person name="Filipski A."/>
            <person name="Findeiss S."/>
            <person name="Freyhult E."/>
            <person name="Fulton L."/>
            <person name="Fulton R."/>
            <person name="Garcia A.C."/>
            <person name="Gardiner A."/>
            <person name="Garfield D.A."/>
            <person name="Garvin B.E."/>
            <person name="Gibson G."/>
            <person name="Gilbert D."/>
            <person name="Gnerre S."/>
            <person name="Godfrey J."/>
            <person name="Good R."/>
            <person name="Gotea V."/>
            <person name="Gravely B."/>
            <person name="Greenberg A.J."/>
            <person name="Griffiths-Jones S."/>
            <person name="Gross S."/>
            <person name="Guigo R."/>
            <person name="Gustafson E.A."/>
            <person name="Haerty W."/>
            <person name="Hahn M.W."/>
            <person name="Halligan D.L."/>
            <person name="Halpern A.L."/>
            <person name="Halter G.M."/>
            <person name="Han M.V."/>
            <person name="Heger A."/>
            <person name="Hillier L."/>
            <person name="Hinrichs A.S."/>
            <person name="Holmes I."/>
            <person name="Hoskins R.A."/>
            <person name="Hubisz M.J."/>
            <person name="Hultmark D."/>
            <person name="Huntley M.A."/>
            <person name="Jaffe D.B."/>
            <person name="Jagadeeshan S."/>
            <person name="Jeck W.R."/>
            <person name="Johnson J."/>
            <person name="Jones C.D."/>
            <person name="Jordan W.C."/>
            <person name="Karpen G.H."/>
            <person name="Kataoka E."/>
            <person name="Keightley P.D."/>
            <person name="Kheradpour P."/>
            <person name="Kirkness E.F."/>
            <person name="Koerich L.B."/>
            <person name="Kristiansen K."/>
            <person name="Kudrna D."/>
            <person name="Kulathinal R.J."/>
            <person name="Kumar S."/>
            <person name="Kwok R."/>
            <person name="Lander E."/>
            <person name="Langley C.H."/>
            <person name="Lapoint R."/>
            <person name="Lazzaro B.P."/>
            <person name="Lee S.J."/>
            <person name="Levesque L."/>
            <person name="Li R."/>
            <person name="Lin C.F."/>
            <person name="Lin M.F."/>
            <person name="Lindblad-Toh K."/>
            <person name="Llopart A."/>
            <person name="Long M."/>
            <person name="Low L."/>
            <person name="Lozovsky E."/>
            <person name="Lu J."/>
            <person name="Luo M."/>
            <person name="Machado C.A."/>
            <person name="Makalowski W."/>
            <person name="Marzo M."/>
            <person name="Matsuda M."/>
            <person name="Matzkin L."/>
            <person name="McAllister B."/>
            <person name="McBride C.S."/>
            <person name="McKernan B."/>
            <person name="McKernan K."/>
            <person name="Mendez-Lago M."/>
            <person name="Minx P."/>
            <person name="Mollenhauer M.U."/>
            <person name="Montooth K."/>
            <person name="Mount S.M."/>
            <person name="Mu X."/>
            <person name="Myers E."/>
            <person name="Negre B."/>
            <person name="Newfeld S."/>
            <person name="Nielsen R."/>
            <person name="Noor M.A."/>
            <person name="O'Grady P."/>
            <person name="Pachter L."/>
            <person name="Papaceit M."/>
            <person name="Parisi M.J."/>
            <person name="Parisi M."/>
            <person name="Parts L."/>
            <person name="Pedersen J.S."/>
            <person name="Pesole G."/>
            <person name="Phillippy A.M."/>
            <person name="Ponting C.P."/>
            <person name="Pop M."/>
            <person name="Porcelli D."/>
            <person name="Powell J.R."/>
            <person name="Prohaska S."/>
            <person name="Pruitt K."/>
            <person name="Puig M."/>
            <person name="Quesneville H."/>
            <person name="Ram K.R."/>
            <person name="Rand D."/>
            <person name="Rasmussen M.D."/>
            <person name="Reed L.K."/>
            <person name="Reenan R."/>
            <person name="Reily A."/>
            <person name="Remington K.A."/>
            <person name="Rieger T.T."/>
            <person name="Ritchie M.G."/>
            <person name="Robin C."/>
            <person name="Rogers Y.H."/>
            <person name="Rohde C."/>
            <person name="Rozas J."/>
            <person name="Rubenfield M.J."/>
            <person name="Ruiz A."/>
            <person name="Russo S."/>
            <person name="Salzberg S.L."/>
            <person name="Sanchez-Gracia A."/>
            <person name="Saranga D.J."/>
            <person name="Sato H."/>
            <person name="Schaeffer S.W."/>
            <person name="Schatz M.C."/>
            <person name="Schlenke T."/>
            <person name="Schwartz R."/>
            <person name="Segarra C."/>
            <person name="Singh R.S."/>
            <person name="Sirot L."/>
            <person name="Sirota M."/>
            <person name="Sisneros N.B."/>
            <person name="Smith C.D."/>
            <person name="Smith T.F."/>
            <person name="Spieth J."/>
            <person name="Stage D.E."/>
            <person name="Stark A."/>
            <person name="Stephan W."/>
            <person name="Strausberg R.L."/>
            <person name="Strempel S."/>
            <person name="Sturgill D."/>
            <person name="Sutton G."/>
            <person name="Sutton G.G."/>
            <person name="Tao W."/>
            <person name="Teichmann S."/>
            <person name="Tobari Y.N."/>
            <person name="Tomimura Y."/>
            <person name="Tsolas J.M."/>
            <person name="Valente V.L."/>
            <person name="Venter E."/>
            <person name="Venter J.C."/>
            <person name="Vicario S."/>
            <person name="Vieira F.G."/>
            <person name="Vilella A.J."/>
            <person name="Villasante A."/>
            <person name="Walenz B."/>
            <person name="Wang J."/>
            <person name="Wasserman M."/>
            <person name="Watts T."/>
            <person name="Wilson D."/>
            <person name="Wilson R.K."/>
            <person name="Wing R.A."/>
            <person name="Wolfner M.F."/>
            <person name="Wong A."/>
            <person name="Wong G.K."/>
            <person name="Wu C.I."/>
            <person name="Wu G."/>
            <person name="Yamamoto D."/>
            <person name="Yang H.P."/>
            <person name="Yang S.P."/>
            <person name="Yorke J.A."/>
            <person name="Yoshida K."/>
            <person name="Zdobnov E."/>
            <person name="Zhang P."/>
            <person name="Zhang Y."/>
            <person name="Zimin A.V."/>
            <person name="Baldwin J."/>
            <person name="Abdouelleil A."/>
            <person name="Abdulkadir J."/>
            <person name="Abebe A."/>
            <person name="Abera B."/>
            <person name="Abreu J."/>
            <person name="Acer S.C."/>
            <person name="Aftuck L."/>
            <person name="Alexander A."/>
            <person name="An P."/>
            <person name="Anderson E."/>
            <person name="Anderson S."/>
            <person name="Arachi H."/>
            <person name="Azer M."/>
            <person name="Bachantsang P."/>
            <person name="Barry A."/>
            <person name="Bayul T."/>
            <person name="Berlin A."/>
            <person name="Bessette D."/>
            <person name="Bloom T."/>
            <person name="Blye J."/>
            <person name="Boguslavskiy L."/>
            <person name="Bonnet C."/>
            <person name="Boukhgalter B."/>
            <person name="Bourzgui I."/>
            <person name="Brown A."/>
            <person name="Cahill P."/>
            <person name="Channer S."/>
            <person name="Cheshatsang Y."/>
            <person name="Chuda L."/>
            <person name="Citroen M."/>
            <person name="Collymore A."/>
            <person name="Cooke P."/>
            <person name="Costello M."/>
            <person name="D'Aco K."/>
            <person name="Daza R."/>
            <person name="De Haan G."/>
            <person name="DeGray S."/>
            <person name="DeMaso C."/>
            <person name="Dhargay N."/>
            <person name="Dooley K."/>
            <person name="Dooley E."/>
            <person name="Doricent M."/>
            <person name="Dorje P."/>
            <person name="Dorjee K."/>
            <person name="Dupes A."/>
            <person name="Elong R."/>
            <person name="Falk J."/>
            <person name="Farina A."/>
            <person name="Faro S."/>
            <person name="Ferguson D."/>
            <person name="Fisher S."/>
            <person name="Foley C.D."/>
            <person name="Franke A."/>
            <person name="Friedrich D."/>
            <person name="Gadbois L."/>
            <person name="Gearin G."/>
            <person name="Gearin C.R."/>
            <person name="Giannoukos G."/>
            <person name="Goode T."/>
            <person name="Graham J."/>
            <person name="Grandbois E."/>
            <person name="Grewal S."/>
            <person name="Gyaltsen K."/>
            <person name="Hafez N."/>
            <person name="Hagos B."/>
            <person name="Hall J."/>
            <person name="Henson C."/>
            <person name="Hollinger A."/>
            <person name="Honan T."/>
            <person name="Huard M.D."/>
            <person name="Hughes L."/>
            <person name="Hurhula B."/>
            <person name="Husby M.E."/>
            <person name="Kamat A."/>
            <person name="Kanga B."/>
            <person name="Kashin S."/>
            <person name="Khazanovich D."/>
            <person name="Kisner P."/>
            <person name="Lance K."/>
            <person name="Lara M."/>
            <person name="Lee W."/>
            <person name="Lennon N."/>
            <person name="Letendre F."/>
            <person name="LeVine R."/>
            <person name="Lipovsky A."/>
            <person name="Liu X."/>
            <person name="Liu J."/>
            <person name="Liu S."/>
            <person name="Lokyitsang T."/>
            <person name="Lokyitsang Y."/>
            <person name="Lubonja R."/>
            <person name="Lui A."/>
            <person name="MacDonald P."/>
            <person name="Magnisalis V."/>
            <person name="Maru K."/>
            <person name="Matthews C."/>
            <person name="McCusker W."/>
            <person name="McDonough S."/>
            <person name="Mehta T."/>
            <person name="Meldrim J."/>
            <person name="Meneus L."/>
            <person name="Mihai O."/>
            <person name="Mihalev A."/>
            <person name="Mihova T."/>
            <person name="Mittelman R."/>
            <person name="Mlenga V."/>
            <person name="Montmayeur A."/>
            <person name="Mulrain L."/>
            <person name="Navidi A."/>
            <person name="Naylor J."/>
            <person name="Negash T."/>
            <person name="Nguyen T."/>
            <person name="Nguyen N."/>
            <person name="Nicol R."/>
            <person name="Norbu C."/>
            <person name="Norbu N."/>
            <person name="Novod N."/>
            <person name="O'Neill B."/>
            <person name="Osman S."/>
            <person name="Markiewicz E."/>
            <person name="Oyono O.L."/>
            <person name="Patti C."/>
            <person name="Phunkhang P."/>
            <person name="Pierre F."/>
            <person name="Priest M."/>
            <person name="Raghuraman S."/>
            <person name="Rege F."/>
            <person name="Reyes R."/>
            <person name="Rise C."/>
            <person name="Rogov P."/>
            <person name="Ross K."/>
            <person name="Ryan E."/>
            <person name="Settipalli S."/>
            <person name="Shea T."/>
            <person name="Sherpa N."/>
            <person name="Shi L."/>
            <person name="Shih D."/>
            <person name="Sparrow T."/>
            <person name="Spaulding J."/>
            <person name="Stalker J."/>
            <person name="Stange-Thomann N."/>
            <person name="Stavropoulos S."/>
            <person name="Stone C."/>
            <person name="Strader C."/>
            <person name="Tesfaye S."/>
            <person name="Thomson T."/>
            <person name="Thoulutsang Y."/>
            <person name="Thoulutsang D."/>
            <person name="Topham K."/>
            <person name="Topping I."/>
            <person name="Tsamla T."/>
            <person name="Vassiliev H."/>
            <person name="Vo A."/>
            <person name="Wangchuk T."/>
            <person name="Wangdi T."/>
            <person name="Weiand M."/>
            <person name="Wilkinson J."/>
            <person name="Wilson A."/>
            <person name="Yadav S."/>
            <person name="Young G."/>
            <person name="Yu Q."/>
            <person name="Zembek L."/>
            <person name="Zhong D."/>
            <person name="Zimmer A."/>
            <person name="Zwirko Z."/>
            <person name="Jaffe D.B."/>
            <person name="Alvarez P."/>
            <person name="Brockman W."/>
            <person name="Butler J."/>
            <person name="Chin C."/>
            <person name="Gnerre S."/>
            <person name="Grabherr M."/>
            <person name="Kleber M."/>
            <person name="Mauceli E."/>
            <person name="MacCallum I."/>
        </authorList>
    </citation>
    <scope>NUCLEOTIDE SEQUENCE [LARGE SCALE GENOMIC DNA]</scope>
    <source>
        <strain evidence="12 13">TSC#14021-0224.01</strain>
    </source>
</reference>
<evidence type="ECO:0000256" key="6">
    <source>
        <dbReference type="ARBA" id="ARBA00023136"/>
    </source>
</evidence>
<dbReference type="PROSITE" id="PS51111">
    <property type="entry name" value="REJ"/>
    <property type="match status" value="1"/>
</dbReference>
<dbReference type="PANTHER" id="PTHR46730">
    <property type="entry name" value="POLYCYSTIN-1"/>
    <property type="match status" value="1"/>
</dbReference>
<accession>B3NS22</accession>
<gene>
    <name evidence="12" type="primary">Dere\GG20292</name>
    <name evidence="12" type="synonym">dere_GLEANR_5102</name>
    <name evidence="12" type="synonym">GG20292</name>
    <name evidence="12" type="ORF">Dere_GG20292</name>
</gene>
<feature type="domain" description="PLAT" evidence="10">
    <location>
        <begin position="1123"/>
        <end position="1240"/>
    </location>
</feature>
<protein>
    <submittedName>
        <fullName evidence="12">Uncharacterized protein, isoform B</fullName>
    </submittedName>
</protein>
<dbReference type="PANTHER" id="PTHR46730:SF1">
    <property type="entry name" value="PLAT DOMAIN-CONTAINING PROTEIN"/>
    <property type="match status" value="1"/>
</dbReference>
<dbReference type="InterPro" id="IPR001024">
    <property type="entry name" value="PLAT/LH2_dom"/>
</dbReference>
<dbReference type="GO" id="GO:0006816">
    <property type="term" value="P:calcium ion transport"/>
    <property type="evidence" value="ECO:0007669"/>
    <property type="project" value="TreeGrafter"/>
</dbReference>
<feature type="transmembrane region" description="Helical" evidence="8">
    <location>
        <begin position="1329"/>
        <end position="1350"/>
    </location>
</feature>
<feature type="chain" id="PRO_5006455487" evidence="9">
    <location>
        <begin position="23"/>
        <end position="1355"/>
    </location>
</feature>
<sequence>MSKYKKIHVLVLLYLTVQIAKAYELKEANIKVYCSEYVPYGKRTNIVIAMESLPVKYKVTIWLSTPSYLLALFELGGVAKEMGPSFRSTSSISEELSYYGIKSKIEPDYEQGFFANLSATFWSVSDTVLTLLGRIKLKQISEIKISIPVEVSLPPRCSPQLTVPKCSDPQSPRRVLITRGILINAIFLESCNLPIKAIYHWSLRDFVGLTQFASYTTDGPFINIPAFTMRFPTSYEPWRNLYLLQVEGKVNGLHFAARCYLKSIMGNVEAVILGGQNRLARQSETIWMNGSLSCDFSKRRGDIQFSSYNWNCFSVDDIRNPFCQRNISSVAVFSIPANSFKSGCKYIFRLQVSRDGNPNVSSRKVQGITVIDHKILQVTIECVRNCRNDFFTPSAKIHLTSRCSNCGGELVRYKWYIDGQLLVTSRDLRMYIRSASKGIRIKLIVFSKYGIYGRKVKNLVRNTGPRGGLCSVYPRQGYEAITPFYPCCQNFVSLNGPKEYWYFAGSVLLGSCVDCNCEVYLPVTSSIKVLVCDVAWACRTTWIKVKINPLRSIPNNIHGLLDNGLIDRYLQTIQSSASHITKAESGIILTRNLTNIPFQSRSSLARLANLTLTLSHRLYFVGQQKESLLTMLVKIINDNFEQINKNEEETFIMQKPFDNLRQACREVYEIIERLCKMSPRPPWSVYSHYYRAFSTGKLDQSLVEKLVDETKKLGNDETNIPWIIWLNSTWEMERLYRHLNYHRGILSDMGGQRKALPSEVAMDVQCFNTFPKKIVRVLTSDKIHMVFFGQAVLKEVLGTDEGRVCLKLVSIKLKLNWWYPIYKKPSTLVLSVRIFQREDNFTVHIPLNRSQIHTKTFITYDPELATENRNSSRSISSRVSPRSILLSTAEIKNCLREGTLQTHQDIRMYRLVLMEHTLLAVHFTTSTHKLQVVLRTKKKPSFREISDSKCTIPALSTNTTLLLRNNCRKADRAYIALRVYANSSISQTDNTPIENGPARYAFVFQIRSCDTWWYSSSGLDNQKWSHYGCYPTMDLSVEKGIRCTCTILGTYTNYLHYLPGVELPVGVFNVAKLNVIVILFYVTIFSFILLWILWLYVYRNRLPSKTILFPKFELDDESTGELHNVLISLRTGGRINAGTTASVHLSFHGQSQPVRHITIMQDPEHIILKSNSTLYIWVRTRDIRIPTTIMVSHNNAGRFPKWFLRRIELTDIQTGKTQVFLARQWVEKRTLLLSSSLIYSQGDVRMFDRWKNRFIMSFEMLWINWSLWQPVTGSWRESVKYPRMSRAKRICEFISKLLINFTICVVFFGVTTSENLNLNRSTFLQYKDIIILTMLCSFVNLMLQIMFDLVNYRFG</sequence>
<dbReference type="eggNOG" id="ENOG502QUWX">
    <property type="taxonomic scope" value="Eukaryota"/>
</dbReference>
<feature type="transmembrane region" description="Helical" evidence="8">
    <location>
        <begin position="1290"/>
        <end position="1309"/>
    </location>
</feature>
<evidence type="ECO:0000256" key="7">
    <source>
        <dbReference type="PROSITE-ProRule" id="PRU00152"/>
    </source>
</evidence>
<name>B3NS22_DROER</name>
<comment type="subcellular location">
    <subcellularLocation>
        <location evidence="1">Membrane</location>
        <topology evidence="1">Multi-pass membrane protein</topology>
    </subcellularLocation>
</comment>
<dbReference type="SUPFAM" id="SSF49723">
    <property type="entry name" value="Lipase/lipooxygenase domain (PLAT/LH2 domain)"/>
    <property type="match status" value="1"/>
</dbReference>
<dbReference type="Pfam" id="PF02010">
    <property type="entry name" value="REJ"/>
    <property type="match status" value="1"/>
</dbReference>
<keyword evidence="4" id="KW-0677">Repeat</keyword>
<evidence type="ECO:0000313" key="13">
    <source>
        <dbReference type="Proteomes" id="UP000008711"/>
    </source>
</evidence>
<evidence type="ECO:0000256" key="5">
    <source>
        <dbReference type="ARBA" id="ARBA00022989"/>
    </source>
</evidence>
<dbReference type="Proteomes" id="UP000008711">
    <property type="component" value="Unassembled WGS sequence"/>
</dbReference>
<dbReference type="OrthoDB" id="2121937at2759"/>
<evidence type="ECO:0000256" key="2">
    <source>
        <dbReference type="ARBA" id="ARBA00007200"/>
    </source>
</evidence>
<evidence type="ECO:0000256" key="8">
    <source>
        <dbReference type="SAM" id="Phobius"/>
    </source>
</evidence>
<proteinExistence type="inferred from homology"/>
<keyword evidence="13" id="KW-1185">Reference proteome</keyword>
<dbReference type="InterPro" id="IPR014010">
    <property type="entry name" value="REJ_dom"/>
</dbReference>
<evidence type="ECO:0000256" key="4">
    <source>
        <dbReference type="ARBA" id="ARBA00022737"/>
    </source>
</evidence>
<dbReference type="PROSITE" id="PS50095">
    <property type="entry name" value="PLAT"/>
    <property type="match status" value="1"/>
</dbReference>
<dbReference type="GO" id="GO:0005886">
    <property type="term" value="C:plasma membrane"/>
    <property type="evidence" value="ECO:0007669"/>
    <property type="project" value="TreeGrafter"/>
</dbReference>
<comment type="similarity">
    <text evidence="2">Belongs to the polycystin family.</text>
</comment>
<feature type="signal peptide" evidence="9">
    <location>
        <begin position="1"/>
        <end position="22"/>
    </location>
</feature>
<reference evidence="12 13" key="2">
    <citation type="journal article" date="2008" name="Bioinformatics">
        <title>Assembly reconciliation.</title>
        <authorList>
            <person name="Zimin A.V."/>
            <person name="Smith D.R."/>
            <person name="Sutton G."/>
            <person name="Yorke J.A."/>
        </authorList>
    </citation>
    <scope>NUCLEOTIDE SEQUENCE [LARGE SCALE GENOMIC DNA]</scope>
    <source>
        <strain evidence="12 13">TSC#14021-0224.01</strain>
    </source>
</reference>
<dbReference type="Pfam" id="PF01477">
    <property type="entry name" value="PLAT"/>
    <property type="match status" value="1"/>
</dbReference>
<evidence type="ECO:0000259" key="11">
    <source>
        <dbReference type="PROSITE" id="PS51111"/>
    </source>
</evidence>
<dbReference type="HOGENOM" id="CLU_003575_0_0_1"/>
<dbReference type="Gene3D" id="2.60.60.20">
    <property type="entry name" value="PLAT/LH2 domain"/>
    <property type="match status" value="1"/>
</dbReference>
<evidence type="ECO:0000256" key="9">
    <source>
        <dbReference type="SAM" id="SignalP"/>
    </source>
</evidence>
<keyword evidence="6 8" id="KW-0472">Membrane</keyword>
<evidence type="ECO:0000256" key="1">
    <source>
        <dbReference type="ARBA" id="ARBA00004141"/>
    </source>
</evidence>
<feature type="transmembrane region" description="Helical" evidence="8">
    <location>
        <begin position="1075"/>
        <end position="1097"/>
    </location>
</feature>
<evidence type="ECO:0000259" key="10">
    <source>
        <dbReference type="PROSITE" id="PS50095"/>
    </source>
</evidence>
<dbReference type="EMBL" id="CH954179">
    <property type="protein sequence ID" value="EDV56324.2"/>
    <property type="molecule type" value="Genomic_DNA"/>
</dbReference>
<organism evidence="12 13">
    <name type="scientific">Drosophila erecta</name>
    <name type="common">Fruit fly</name>
    <dbReference type="NCBI Taxonomy" id="7220"/>
    <lineage>
        <taxon>Eukaryota</taxon>
        <taxon>Metazoa</taxon>
        <taxon>Ecdysozoa</taxon>
        <taxon>Arthropoda</taxon>
        <taxon>Hexapoda</taxon>
        <taxon>Insecta</taxon>
        <taxon>Pterygota</taxon>
        <taxon>Neoptera</taxon>
        <taxon>Endopterygota</taxon>
        <taxon>Diptera</taxon>
        <taxon>Brachycera</taxon>
        <taxon>Muscomorpha</taxon>
        <taxon>Ephydroidea</taxon>
        <taxon>Drosophilidae</taxon>
        <taxon>Drosophila</taxon>
        <taxon>Sophophora</taxon>
    </lineage>
</organism>
<keyword evidence="9" id="KW-0732">Signal</keyword>
<keyword evidence="5 8" id="KW-1133">Transmembrane helix</keyword>
<evidence type="ECO:0000313" key="12">
    <source>
        <dbReference type="EMBL" id="EDV56324.2"/>
    </source>
</evidence>